<keyword evidence="7" id="KW-1185">Reference proteome</keyword>
<dbReference type="InterPro" id="IPR036388">
    <property type="entry name" value="WH-like_DNA-bd_sf"/>
</dbReference>
<dbReference type="EMBL" id="PGTB01000001">
    <property type="protein sequence ID" value="PJE38710.1"/>
    <property type="molecule type" value="Genomic_DNA"/>
</dbReference>
<dbReference type="PRINTS" id="PR00039">
    <property type="entry name" value="HTHLYSR"/>
</dbReference>
<protein>
    <submittedName>
        <fullName evidence="6">LysR family transcriptional regulator</fullName>
    </submittedName>
</protein>
<evidence type="ECO:0000256" key="2">
    <source>
        <dbReference type="ARBA" id="ARBA00023015"/>
    </source>
</evidence>
<keyword evidence="3" id="KW-0238">DNA-binding</keyword>
<dbReference type="InterPro" id="IPR058163">
    <property type="entry name" value="LysR-type_TF_proteobact-type"/>
</dbReference>
<keyword evidence="2" id="KW-0805">Transcription regulation</keyword>
<evidence type="ECO:0000313" key="7">
    <source>
        <dbReference type="Proteomes" id="UP000231553"/>
    </source>
</evidence>
<dbReference type="FunFam" id="1.10.10.10:FF:000001">
    <property type="entry name" value="LysR family transcriptional regulator"/>
    <property type="match status" value="1"/>
</dbReference>
<evidence type="ECO:0000313" key="6">
    <source>
        <dbReference type="EMBL" id="PJE38710.1"/>
    </source>
</evidence>
<proteinExistence type="inferred from homology"/>
<dbReference type="CDD" id="cd08432">
    <property type="entry name" value="PBP2_GcdR_TrpI_HvrB_AmpR_like"/>
    <property type="match status" value="1"/>
</dbReference>
<dbReference type="Proteomes" id="UP000231553">
    <property type="component" value="Unassembled WGS sequence"/>
</dbReference>
<dbReference type="Gene3D" id="1.10.10.10">
    <property type="entry name" value="Winged helix-like DNA-binding domain superfamily/Winged helix DNA-binding domain"/>
    <property type="match status" value="1"/>
</dbReference>
<dbReference type="InterPro" id="IPR036390">
    <property type="entry name" value="WH_DNA-bd_sf"/>
</dbReference>
<organism evidence="6 7">
    <name type="scientific">Pseudooceanicola lipolyticus</name>
    <dbReference type="NCBI Taxonomy" id="2029104"/>
    <lineage>
        <taxon>Bacteria</taxon>
        <taxon>Pseudomonadati</taxon>
        <taxon>Pseudomonadota</taxon>
        <taxon>Alphaproteobacteria</taxon>
        <taxon>Rhodobacterales</taxon>
        <taxon>Paracoccaceae</taxon>
        <taxon>Pseudooceanicola</taxon>
    </lineage>
</organism>
<dbReference type="SUPFAM" id="SSF46785">
    <property type="entry name" value="Winged helix' DNA-binding domain"/>
    <property type="match status" value="1"/>
</dbReference>
<dbReference type="PANTHER" id="PTHR30537">
    <property type="entry name" value="HTH-TYPE TRANSCRIPTIONAL REGULATOR"/>
    <property type="match status" value="1"/>
</dbReference>
<dbReference type="Gene3D" id="3.40.190.10">
    <property type="entry name" value="Periplasmic binding protein-like II"/>
    <property type="match status" value="2"/>
</dbReference>
<evidence type="ECO:0000259" key="5">
    <source>
        <dbReference type="PROSITE" id="PS50931"/>
    </source>
</evidence>
<dbReference type="InterPro" id="IPR000847">
    <property type="entry name" value="LysR_HTH_N"/>
</dbReference>
<dbReference type="PANTHER" id="PTHR30537:SF74">
    <property type="entry name" value="HTH-TYPE TRANSCRIPTIONAL REGULATOR TRPI"/>
    <property type="match status" value="1"/>
</dbReference>
<dbReference type="OrthoDB" id="9813056at2"/>
<dbReference type="GO" id="GO:0043565">
    <property type="term" value="F:sequence-specific DNA binding"/>
    <property type="evidence" value="ECO:0007669"/>
    <property type="project" value="TreeGrafter"/>
</dbReference>
<dbReference type="SUPFAM" id="SSF53850">
    <property type="entry name" value="Periplasmic binding protein-like II"/>
    <property type="match status" value="1"/>
</dbReference>
<comment type="similarity">
    <text evidence="1">Belongs to the LysR transcriptional regulatory family.</text>
</comment>
<dbReference type="GO" id="GO:0003700">
    <property type="term" value="F:DNA-binding transcription factor activity"/>
    <property type="evidence" value="ECO:0007669"/>
    <property type="project" value="InterPro"/>
</dbReference>
<dbReference type="AlphaFoldDB" id="A0A2M8J7F1"/>
<evidence type="ECO:0000256" key="4">
    <source>
        <dbReference type="ARBA" id="ARBA00023163"/>
    </source>
</evidence>
<dbReference type="PROSITE" id="PS50931">
    <property type="entry name" value="HTH_LYSR"/>
    <property type="match status" value="1"/>
</dbReference>
<name>A0A2M8J7F1_9RHOB</name>
<dbReference type="GO" id="GO:0006351">
    <property type="term" value="P:DNA-templated transcription"/>
    <property type="evidence" value="ECO:0007669"/>
    <property type="project" value="TreeGrafter"/>
</dbReference>
<gene>
    <name evidence="6" type="ORF">CVM52_00865</name>
</gene>
<dbReference type="Pfam" id="PF03466">
    <property type="entry name" value="LysR_substrate"/>
    <property type="match status" value="1"/>
</dbReference>
<reference evidence="6 7" key="1">
    <citation type="journal article" date="2018" name="Int. J. Syst. Evol. Microbiol.">
        <title>Pseudooceanicola lipolyticus sp. nov., a marine alphaproteobacterium, reclassification of Oceanicola flagellatus as Pseudooceanicola flagellatus comb. nov. and emended description of the genus Pseudooceanicola.</title>
        <authorList>
            <person name="Huang M.-M."/>
            <person name="Guo L.-L."/>
            <person name="Wu Y.-H."/>
            <person name="Lai Q.-L."/>
            <person name="Shao Z.-Z."/>
            <person name="Wang C.-S."/>
            <person name="Wu M."/>
            <person name="Xu X.-W."/>
        </authorList>
    </citation>
    <scope>NUCLEOTIDE SEQUENCE [LARGE SCALE GENOMIC DNA]</scope>
    <source>
        <strain evidence="6 7">157</strain>
    </source>
</reference>
<keyword evidence="4" id="KW-0804">Transcription</keyword>
<feature type="domain" description="HTH lysR-type" evidence="5">
    <location>
        <begin position="5"/>
        <end position="62"/>
    </location>
</feature>
<sequence>MIRNLPFTTLRSFECVARLGSISRAAEELNVTQSAVSQQIKALEEWTGCSLLVRSRSGSRPTDDGAMLARTIASGLGQISDLCSQIQSRRQKNATIVVASLPGFAVNWLFPRLIRFDEQNPQLSVSINTNVSGGDLAAGDWDLSIRYGLGSYRGMHVEKLLPETLVPVCAPRLLTEGPPLETPGDLARHTLLIDDVADCGGEPPTWSYWAEAAGISLPKPQNMRQFGQSNMVVQAAIEGYGVALGRSPLVEAALADGRLVAPLRHEVPSQYSYWLVCNRNALRSARLQSFRAWLLEESRSSRSEAMLSSANATH</sequence>
<evidence type="ECO:0000256" key="1">
    <source>
        <dbReference type="ARBA" id="ARBA00009437"/>
    </source>
</evidence>
<comment type="caution">
    <text evidence="6">The sequence shown here is derived from an EMBL/GenBank/DDBJ whole genome shotgun (WGS) entry which is preliminary data.</text>
</comment>
<dbReference type="InterPro" id="IPR005119">
    <property type="entry name" value="LysR_subst-bd"/>
</dbReference>
<evidence type="ECO:0000256" key="3">
    <source>
        <dbReference type="ARBA" id="ARBA00023125"/>
    </source>
</evidence>
<dbReference type="Pfam" id="PF00126">
    <property type="entry name" value="HTH_1"/>
    <property type="match status" value="1"/>
</dbReference>
<accession>A0A2M8J7F1</accession>